<dbReference type="GO" id="GO:0005829">
    <property type="term" value="C:cytosol"/>
    <property type="evidence" value="ECO:0007669"/>
    <property type="project" value="TreeGrafter"/>
</dbReference>
<dbReference type="GO" id="GO:0046872">
    <property type="term" value="F:metal ion binding"/>
    <property type="evidence" value="ECO:0007669"/>
    <property type="project" value="InterPro"/>
</dbReference>
<evidence type="ECO:0000259" key="3">
    <source>
        <dbReference type="Pfam" id="PF25137"/>
    </source>
</evidence>
<comment type="caution">
    <text evidence="4">The sequence shown here is derived from an EMBL/GenBank/DDBJ whole genome shotgun (WGS) entry which is preliminary data.</text>
</comment>
<proteinExistence type="predicted"/>
<organism evidence="4 5">
    <name type="scientific">Fundicoccus ignavus</name>
    <dbReference type="NCBI Taxonomy" id="2664442"/>
    <lineage>
        <taxon>Bacteria</taxon>
        <taxon>Bacillati</taxon>
        <taxon>Bacillota</taxon>
        <taxon>Bacilli</taxon>
        <taxon>Lactobacillales</taxon>
        <taxon>Aerococcaceae</taxon>
        <taxon>Fundicoccus</taxon>
    </lineage>
</organism>
<dbReference type="CDD" id="cd08187">
    <property type="entry name" value="BDH"/>
    <property type="match status" value="1"/>
</dbReference>
<dbReference type="InterPro" id="IPR001670">
    <property type="entry name" value="ADH_Fe/GldA"/>
</dbReference>
<dbReference type="SUPFAM" id="SSF56796">
    <property type="entry name" value="Dehydroquinate synthase-like"/>
    <property type="match status" value="1"/>
</dbReference>
<dbReference type="EMBL" id="WJQS01000005">
    <property type="protein sequence ID" value="MRI85682.1"/>
    <property type="molecule type" value="Genomic_DNA"/>
</dbReference>
<dbReference type="PROSITE" id="PS00913">
    <property type="entry name" value="ADH_IRON_1"/>
    <property type="match status" value="1"/>
</dbReference>
<feature type="domain" description="Alcohol dehydrogenase iron-type/glycerol dehydrogenase GldA" evidence="2">
    <location>
        <begin position="9"/>
        <end position="175"/>
    </location>
</feature>
<dbReference type="RefSeq" id="WP_153863601.1">
    <property type="nucleotide sequence ID" value="NZ_WJQS01000005.1"/>
</dbReference>
<dbReference type="InterPro" id="IPR044731">
    <property type="entry name" value="BDH-like"/>
</dbReference>
<dbReference type="InterPro" id="IPR018211">
    <property type="entry name" value="ADH_Fe_CS"/>
</dbReference>
<dbReference type="InterPro" id="IPR056798">
    <property type="entry name" value="ADH_Fe_C"/>
</dbReference>
<dbReference type="PROSITE" id="PS00060">
    <property type="entry name" value="ADH_IRON_2"/>
    <property type="match status" value="1"/>
</dbReference>
<dbReference type="Proteomes" id="UP000430975">
    <property type="component" value="Unassembled WGS sequence"/>
</dbReference>
<dbReference type="Pfam" id="PF25137">
    <property type="entry name" value="ADH_Fe_C"/>
    <property type="match status" value="1"/>
</dbReference>
<sequence>MNNFVYDIPTKVYFGQGQIKYLPKLVENIGKKVLLVYGGGSIKKSGLYDEVQQLLKGCEIFELSGIEPNPRIESVRKGSQLCKEHGIDLVLAVGGGSVIDASKAIAAAAKYDGEAWDLVIDRKLIKAALPVITVLTLSATGSEMNFHTVITNFETKDKIGTGNPHTYPYASILDPSYTYTVPRSQTAAGTADIMSHTFENYFSTTETAYLQDRLAEDILKLCIHYLPIALDEPENYEARANLMWAATTALNGTTAFGKGDAWSCHAMEHILSAYYDITHAVGLAILTPRWMAYILNDKTVDRFATYAHNVWGIAHSEDKFAMANEAIEKTYQFFVDSGLPMTLPEVGIDETYLAEMAEKVAPRLKYSYVPLNAEDVVNIYKACLTPGSK</sequence>
<evidence type="ECO:0000259" key="2">
    <source>
        <dbReference type="Pfam" id="PF00465"/>
    </source>
</evidence>
<evidence type="ECO:0000313" key="4">
    <source>
        <dbReference type="EMBL" id="MRI85682.1"/>
    </source>
</evidence>
<dbReference type="Gene3D" id="1.20.1090.10">
    <property type="entry name" value="Dehydroquinate synthase-like - alpha domain"/>
    <property type="match status" value="1"/>
</dbReference>
<dbReference type="AlphaFoldDB" id="A0A6I2GIL3"/>
<dbReference type="GO" id="GO:0008106">
    <property type="term" value="F:alcohol dehydrogenase (NADP+) activity"/>
    <property type="evidence" value="ECO:0007669"/>
    <property type="project" value="TreeGrafter"/>
</dbReference>
<protein>
    <submittedName>
        <fullName evidence="4">Iron-containing alcohol dehydrogenase</fullName>
    </submittedName>
</protein>
<dbReference type="Pfam" id="PF00465">
    <property type="entry name" value="Fe-ADH"/>
    <property type="match status" value="1"/>
</dbReference>
<accession>A0A6I2GIL3</accession>
<evidence type="ECO:0000313" key="5">
    <source>
        <dbReference type="Proteomes" id="UP000430975"/>
    </source>
</evidence>
<dbReference type="GO" id="GO:1990362">
    <property type="term" value="F:butanol dehydrogenase (NAD+) activity"/>
    <property type="evidence" value="ECO:0007669"/>
    <property type="project" value="InterPro"/>
</dbReference>
<keyword evidence="5" id="KW-1185">Reference proteome</keyword>
<reference evidence="4 5" key="1">
    <citation type="submission" date="2019-11" db="EMBL/GenBank/DDBJ databases">
        <title>Characterisation of Fundicoccus ignavus gen. nov. sp. nov., a novel genus of the family Aerococcaceae isolated from bulk tank milk.</title>
        <authorList>
            <person name="Siebert A."/>
            <person name="Huptas C."/>
            <person name="Wenning M."/>
            <person name="Scherer S."/>
            <person name="Doll E.V."/>
        </authorList>
    </citation>
    <scope>NUCLEOTIDE SEQUENCE [LARGE SCALE GENOMIC DNA]</scope>
    <source>
        <strain evidence="4 5">WS4759</strain>
    </source>
</reference>
<name>A0A6I2GIL3_9LACT</name>
<dbReference type="FunFam" id="3.40.50.1970:FF:000003">
    <property type="entry name" value="Alcohol dehydrogenase, iron-containing"/>
    <property type="match status" value="1"/>
</dbReference>
<feature type="domain" description="Fe-containing alcohol dehydrogenase-like C-terminal" evidence="3">
    <location>
        <begin position="186"/>
        <end position="383"/>
    </location>
</feature>
<evidence type="ECO:0000256" key="1">
    <source>
        <dbReference type="ARBA" id="ARBA00023002"/>
    </source>
</evidence>
<dbReference type="PANTHER" id="PTHR43633:SF1">
    <property type="entry name" value="ALCOHOL DEHYDROGENASE YQHD"/>
    <property type="match status" value="1"/>
</dbReference>
<keyword evidence="1" id="KW-0560">Oxidoreductase</keyword>
<dbReference type="PANTHER" id="PTHR43633">
    <property type="entry name" value="ALCOHOL DEHYDROGENASE YQHD"/>
    <property type="match status" value="1"/>
</dbReference>
<dbReference type="GO" id="GO:1990002">
    <property type="term" value="F:methylglyoxal reductase (NADPH) (acetol producing) activity"/>
    <property type="evidence" value="ECO:0007669"/>
    <property type="project" value="TreeGrafter"/>
</dbReference>
<gene>
    <name evidence="4" type="ORF">GIY09_07275</name>
</gene>
<dbReference type="Gene3D" id="3.40.50.1970">
    <property type="match status" value="1"/>
</dbReference>